<feature type="compositionally biased region" description="Basic residues" evidence="8">
    <location>
        <begin position="85"/>
        <end position="96"/>
    </location>
</feature>
<evidence type="ECO:0000256" key="7">
    <source>
        <dbReference type="ARBA" id="ARBA00023242"/>
    </source>
</evidence>
<keyword evidence="2" id="KW-0479">Metal-binding</keyword>
<keyword evidence="6" id="KW-0804">Transcription</keyword>
<dbReference type="GO" id="GO:0005634">
    <property type="term" value="C:nucleus"/>
    <property type="evidence" value="ECO:0007669"/>
    <property type="project" value="UniProtKB-SubCell"/>
</dbReference>
<evidence type="ECO:0000256" key="1">
    <source>
        <dbReference type="ARBA" id="ARBA00004123"/>
    </source>
</evidence>
<keyword evidence="3" id="KW-0862">Zinc</keyword>
<evidence type="ECO:0000313" key="11">
    <source>
        <dbReference type="Proteomes" id="UP000800039"/>
    </source>
</evidence>
<reference evidence="10" key="1">
    <citation type="submission" date="2020-01" db="EMBL/GenBank/DDBJ databases">
        <authorList>
            <consortium name="DOE Joint Genome Institute"/>
            <person name="Haridas S."/>
            <person name="Albert R."/>
            <person name="Binder M."/>
            <person name="Bloem J."/>
            <person name="Labutti K."/>
            <person name="Salamov A."/>
            <person name="Andreopoulos B."/>
            <person name="Baker S.E."/>
            <person name="Barry K."/>
            <person name="Bills G."/>
            <person name="Bluhm B.H."/>
            <person name="Cannon C."/>
            <person name="Castanera R."/>
            <person name="Culley D.E."/>
            <person name="Daum C."/>
            <person name="Ezra D."/>
            <person name="Gonzalez J.B."/>
            <person name="Henrissat B."/>
            <person name="Kuo A."/>
            <person name="Liang C."/>
            <person name="Lipzen A."/>
            <person name="Lutzoni F."/>
            <person name="Magnuson J."/>
            <person name="Mondo S."/>
            <person name="Nolan M."/>
            <person name="Ohm R."/>
            <person name="Pangilinan J."/>
            <person name="Park H.-J."/>
            <person name="Ramirez L."/>
            <person name="Alfaro M."/>
            <person name="Sun H."/>
            <person name="Tritt A."/>
            <person name="Yoshinaga Y."/>
            <person name="Zwiers L.-H."/>
            <person name="Turgeon B.G."/>
            <person name="Goodwin S.B."/>
            <person name="Spatafora J.W."/>
            <person name="Crous P.W."/>
            <person name="Grigoriev I.V."/>
        </authorList>
    </citation>
    <scope>NUCLEOTIDE SEQUENCE</scope>
    <source>
        <strain evidence="10">CBS 394.84</strain>
    </source>
</reference>
<dbReference type="PROSITE" id="PS50073">
    <property type="entry name" value="COPPER_FIST_2"/>
    <property type="match status" value="1"/>
</dbReference>
<keyword evidence="11" id="KW-1185">Reference proteome</keyword>
<keyword evidence="4" id="KW-0186">Copper</keyword>
<evidence type="ECO:0000256" key="8">
    <source>
        <dbReference type="SAM" id="MobiDB-lite"/>
    </source>
</evidence>
<protein>
    <recommendedName>
        <fullName evidence="9">Copper-fist domain-containing protein</fullName>
    </recommendedName>
</protein>
<dbReference type="GO" id="GO:0000981">
    <property type="term" value="F:DNA-binding transcription factor activity, RNA polymerase II-specific"/>
    <property type="evidence" value="ECO:0007669"/>
    <property type="project" value="TreeGrafter"/>
</dbReference>
<accession>A0A9P4LC71</accession>
<proteinExistence type="predicted"/>
<feature type="compositionally biased region" description="Polar residues" evidence="8">
    <location>
        <begin position="117"/>
        <end position="133"/>
    </location>
</feature>
<feature type="compositionally biased region" description="Low complexity" evidence="8">
    <location>
        <begin position="134"/>
        <end position="149"/>
    </location>
</feature>
<name>A0A9P4LC71_9PLEO</name>
<dbReference type="SMART" id="SM01090">
    <property type="entry name" value="Copper-fist"/>
    <property type="match status" value="1"/>
</dbReference>
<dbReference type="InterPro" id="IPR051763">
    <property type="entry name" value="Copper_Homeo_Regul"/>
</dbReference>
<dbReference type="RefSeq" id="XP_040791961.1">
    <property type="nucleotide sequence ID" value="XM_040928150.1"/>
</dbReference>
<sequence>MWAEVNGERKKVACGPCIRGHRSSKCDHRDRVLVEVRKPGRPLSSCPHPTGSCSCARVVINYTIPKSNECACPSESAQPTATVAGHRRIQKSRRRSTAVNTSSLENAIRAGRDAQNDPFTVTRTSTEKSGSNEASPLSSASSTPRLLPTQSGASSCCNPQPAQPSVPLFPESVPAKSCCSGSKVQSNTIPSSDQPNVYQSFGQQYQSQVSPQFQASQYQNFHPHASQPLPATVPFGLGAPIYNHAAAAYQQRGFIPINPGMSDSTASHTTNLQVGQQVPEHNCHCGESCSCFGCAAHPNNATMTEYVRLMAQFQYTGGYGAMSPPLYDMPTYPHQPRFGVDAYSSMPRDLSAPTPTNMTFQRSINMPIQSITSMDVSGPWQNPPVSTSGVSEAQYLEPPSYTASNPLKGQVLWKSEEPAASPIAESPTSKEEEAPTLSPSSYFWNQMVLPGCSDATGTCQCGDGCECVGCLTHGGHTGVPLETPAISNQDRFPGFTTNLGLPLDDETTPFMPFNPAPT</sequence>
<evidence type="ECO:0000259" key="9">
    <source>
        <dbReference type="PROSITE" id="PS50073"/>
    </source>
</evidence>
<dbReference type="GO" id="GO:0006878">
    <property type="term" value="P:intracellular copper ion homeostasis"/>
    <property type="evidence" value="ECO:0007669"/>
    <property type="project" value="TreeGrafter"/>
</dbReference>
<dbReference type="Gene3D" id="3.90.430.10">
    <property type="entry name" value="Copper fist DNA-binding domain"/>
    <property type="match status" value="1"/>
</dbReference>
<dbReference type="GeneID" id="63845403"/>
<evidence type="ECO:0000256" key="2">
    <source>
        <dbReference type="ARBA" id="ARBA00022723"/>
    </source>
</evidence>
<evidence type="ECO:0000313" key="10">
    <source>
        <dbReference type="EMBL" id="KAF1849398.1"/>
    </source>
</evidence>
<evidence type="ECO:0000256" key="4">
    <source>
        <dbReference type="ARBA" id="ARBA00023008"/>
    </source>
</evidence>
<dbReference type="GO" id="GO:0006879">
    <property type="term" value="P:intracellular iron ion homeostasis"/>
    <property type="evidence" value="ECO:0007669"/>
    <property type="project" value="TreeGrafter"/>
</dbReference>
<comment type="subcellular location">
    <subcellularLocation>
        <location evidence="1">Nucleus</location>
    </subcellularLocation>
</comment>
<dbReference type="PANTHER" id="PTHR28088:SF9">
    <property type="entry name" value="TRANSCRIPTION FACTOR GRISEA, PUTATIVE (AFU_ORTHOLOGUE AFUA_1G13190)-RELATED"/>
    <property type="match status" value="1"/>
</dbReference>
<dbReference type="GO" id="GO:0005507">
    <property type="term" value="F:copper ion binding"/>
    <property type="evidence" value="ECO:0007669"/>
    <property type="project" value="InterPro"/>
</dbReference>
<dbReference type="Pfam" id="PF00649">
    <property type="entry name" value="Copper-fist"/>
    <property type="match status" value="1"/>
</dbReference>
<dbReference type="EMBL" id="ML976615">
    <property type="protein sequence ID" value="KAF1849398.1"/>
    <property type="molecule type" value="Genomic_DNA"/>
</dbReference>
<dbReference type="InterPro" id="IPR001083">
    <property type="entry name" value="Cu_fist_DNA-bd_dom"/>
</dbReference>
<dbReference type="SUPFAM" id="SSF57879">
    <property type="entry name" value="Zinc domain conserved in yeast copper-regulated transcription factors"/>
    <property type="match status" value="1"/>
</dbReference>
<feature type="compositionally biased region" description="Polar residues" evidence="8">
    <location>
        <begin position="150"/>
        <end position="160"/>
    </location>
</feature>
<dbReference type="Proteomes" id="UP000800039">
    <property type="component" value="Unassembled WGS sequence"/>
</dbReference>
<dbReference type="PRINTS" id="PR00617">
    <property type="entry name" value="COPPERFIST"/>
</dbReference>
<feature type="domain" description="Copper-fist" evidence="9">
    <location>
        <begin position="11"/>
        <end position="43"/>
    </location>
</feature>
<feature type="region of interest" description="Disordered" evidence="8">
    <location>
        <begin position="83"/>
        <end position="162"/>
    </location>
</feature>
<dbReference type="OrthoDB" id="5600085at2759"/>
<dbReference type="FunFam" id="3.90.430.10:FF:000001">
    <property type="entry name" value="Copper fist DNA-binding protein"/>
    <property type="match status" value="1"/>
</dbReference>
<dbReference type="InterPro" id="IPR036395">
    <property type="entry name" value="Cu_fist_DNA-bd_dom_sf"/>
</dbReference>
<keyword evidence="5" id="KW-0805">Transcription regulation</keyword>
<dbReference type="GO" id="GO:0045944">
    <property type="term" value="P:positive regulation of transcription by RNA polymerase II"/>
    <property type="evidence" value="ECO:0007669"/>
    <property type="project" value="TreeGrafter"/>
</dbReference>
<gene>
    <name evidence="10" type="ORF">K460DRAFT_276931</name>
</gene>
<evidence type="ECO:0000256" key="6">
    <source>
        <dbReference type="ARBA" id="ARBA00023163"/>
    </source>
</evidence>
<dbReference type="GO" id="GO:0000978">
    <property type="term" value="F:RNA polymerase II cis-regulatory region sequence-specific DNA binding"/>
    <property type="evidence" value="ECO:0007669"/>
    <property type="project" value="TreeGrafter"/>
</dbReference>
<keyword evidence="7" id="KW-0539">Nucleus</keyword>
<organism evidence="10 11">
    <name type="scientific">Cucurbitaria berberidis CBS 394.84</name>
    <dbReference type="NCBI Taxonomy" id="1168544"/>
    <lineage>
        <taxon>Eukaryota</taxon>
        <taxon>Fungi</taxon>
        <taxon>Dikarya</taxon>
        <taxon>Ascomycota</taxon>
        <taxon>Pezizomycotina</taxon>
        <taxon>Dothideomycetes</taxon>
        <taxon>Pleosporomycetidae</taxon>
        <taxon>Pleosporales</taxon>
        <taxon>Pleosporineae</taxon>
        <taxon>Cucurbitariaceae</taxon>
        <taxon>Cucurbitaria</taxon>
    </lineage>
</organism>
<dbReference type="PANTHER" id="PTHR28088">
    <property type="entry name" value="TRANSCRIPTIONAL ACTIVATOR HAA1-RELATED"/>
    <property type="match status" value="1"/>
</dbReference>
<dbReference type="AlphaFoldDB" id="A0A9P4LC71"/>
<comment type="caution">
    <text evidence="10">The sequence shown here is derived from an EMBL/GenBank/DDBJ whole genome shotgun (WGS) entry which is preliminary data.</text>
</comment>
<evidence type="ECO:0000256" key="5">
    <source>
        <dbReference type="ARBA" id="ARBA00023015"/>
    </source>
</evidence>
<dbReference type="SMART" id="SM00412">
    <property type="entry name" value="Cu_FIST"/>
    <property type="match status" value="1"/>
</dbReference>
<feature type="region of interest" description="Disordered" evidence="8">
    <location>
        <begin position="418"/>
        <end position="437"/>
    </location>
</feature>
<evidence type="ECO:0000256" key="3">
    <source>
        <dbReference type="ARBA" id="ARBA00022833"/>
    </source>
</evidence>